<evidence type="ECO:0000259" key="1">
    <source>
        <dbReference type="Pfam" id="PF01370"/>
    </source>
</evidence>
<name>A0ABV7JRT0_9SPHI</name>
<feature type="domain" description="NAD-dependent epimerase/dehydratase" evidence="1">
    <location>
        <begin position="3"/>
        <end position="226"/>
    </location>
</feature>
<keyword evidence="3" id="KW-1185">Reference proteome</keyword>
<sequence length="326" mass="36418">MNVLVTGANGLLATNTIIALLSRGYQVKGLIRDERKFLLPPHENLALVLGDITDMESLERAVNNCDYVIHCAATTDQNLLHYDDYYRINVAGTENIIQAALKHDVQKIIYVSTANTFGYGTLQQPGDETTPMKPPFRDAWYAKSKWEGEKLIQAIQDRIKVTVVNPTFMIGAYDGKPSSGAIIQMGYRKRLVFHPPGGKNFVNVEDVATGVVNALERGENGEAYLLAGENLTYRQFFQKLNQQAGQKSLLMSIPRFILLTAGYIGDLVRALGVKTPLSSTNMKILCVKNYYSNQKARQRLDISFGPIESGIAKSIRWFKEHQMLPD</sequence>
<reference evidence="3" key="1">
    <citation type="journal article" date="2019" name="Int. J. Syst. Evol. Microbiol.">
        <title>The Global Catalogue of Microorganisms (GCM) 10K type strain sequencing project: providing services to taxonomists for standard genome sequencing and annotation.</title>
        <authorList>
            <consortium name="The Broad Institute Genomics Platform"/>
            <consortium name="The Broad Institute Genome Sequencing Center for Infectious Disease"/>
            <person name="Wu L."/>
            <person name="Ma J."/>
        </authorList>
    </citation>
    <scope>NUCLEOTIDE SEQUENCE [LARGE SCALE GENOMIC DNA]</scope>
    <source>
        <strain evidence="3">KCTC 52416</strain>
    </source>
</reference>
<dbReference type="Pfam" id="PF01370">
    <property type="entry name" value="Epimerase"/>
    <property type="match status" value="1"/>
</dbReference>
<dbReference type="EMBL" id="JBHRTA010000038">
    <property type="protein sequence ID" value="MFC3198983.1"/>
    <property type="molecule type" value="Genomic_DNA"/>
</dbReference>
<dbReference type="RefSeq" id="WP_379024167.1">
    <property type="nucleotide sequence ID" value="NZ_JBHRTA010000038.1"/>
</dbReference>
<dbReference type="InterPro" id="IPR051783">
    <property type="entry name" value="NAD(P)-dependent_oxidoreduct"/>
</dbReference>
<dbReference type="PANTHER" id="PTHR48079:SF6">
    <property type="entry name" value="NAD(P)-BINDING DOMAIN-CONTAINING PROTEIN-RELATED"/>
    <property type="match status" value="1"/>
</dbReference>
<organism evidence="2 3">
    <name type="scientific">Parapedobacter deserti</name>
    <dbReference type="NCBI Taxonomy" id="1912957"/>
    <lineage>
        <taxon>Bacteria</taxon>
        <taxon>Pseudomonadati</taxon>
        <taxon>Bacteroidota</taxon>
        <taxon>Sphingobacteriia</taxon>
        <taxon>Sphingobacteriales</taxon>
        <taxon>Sphingobacteriaceae</taxon>
        <taxon>Parapedobacter</taxon>
    </lineage>
</organism>
<dbReference type="SUPFAM" id="SSF51735">
    <property type="entry name" value="NAD(P)-binding Rossmann-fold domains"/>
    <property type="match status" value="1"/>
</dbReference>
<dbReference type="Gene3D" id="3.40.50.720">
    <property type="entry name" value="NAD(P)-binding Rossmann-like Domain"/>
    <property type="match status" value="1"/>
</dbReference>
<accession>A0ABV7JRT0</accession>
<proteinExistence type="predicted"/>
<comment type="caution">
    <text evidence="2">The sequence shown here is derived from an EMBL/GenBank/DDBJ whole genome shotgun (WGS) entry which is preliminary data.</text>
</comment>
<dbReference type="PANTHER" id="PTHR48079">
    <property type="entry name" value="PROTEIN YEEZ"/>
    <property type="match status" value="1"/>
</dbReference>
<gene>
    <name evidence="2" type="ORF">ACFOET_15270</name>
</gene>
<dbReference type="InterPro" id="IPR036291">
    <property type="entry name" value="NAD(P)-bd_dom_sf"/>
</dbReference>
<evidence type="ECO:0000313" key="2">
    <source>
        <dbReference type="EMBL" id="MFC3198983.1"/>
    </source>
</evidence>
<protein>
    <submittedName>
        <fullName evidence="2">NAD-dependent epimerase/dehydratase family protein</fullName>
    </submittedName>
</protein>
<dbReference type="InterPro" id="IPR001509">
    <property type="entry name" value="Epimerase_deHydtase"/>
</dbReference>
<evidence type="ECO:0000313" key="3">
    <source>
        <dbReference type="Proteomes" id="UP001595526"/>
    </source>
</evidence>
<dbReference type="Proteomes" id="UP001595526">
    <property type="component" value="Unassembled WGS sequence"/>
</dbReference>